<feature type="compositionally biased region" description="Basic residues" evidence="1">
    <location>
        <begin position="221"/>
        <end position="231"/>
    </location>
</feature>
<evidence type="ECO:0000256" key="1">
    <source>
        <dbReference type="SAM" id="MobiDB-lite"/>
    </source>
</evidence>
<dbReference type="Pfam" id="PF09968">
    <property type="entry name" value="DUF2202"/>
    <property type="match status" value="1"/>
</dbReference>
<evidence type="ECO:0000259" key="2">
    <source>
        <dbReference type="Pfam" id="PF09968"/>
    </source>
</evidence>
<protein>
    <submittedName>
        <fullName evidence="3">DUF2202 domain-containing protein</fullName>
    </submittedName>
</protein>
<dbReference type="InterPro" id="IPR019243">
    <property type="entry name" value="DUF2202"/>
</dbReference>
<dbReference type="SUPFAM" id="SSF47240">
    <property type="entry name" value="Ferritin-like"/>
    <property type="match status" value="1"/>
</dbReference>
<reference evidence="3 4" key="1">
    <citation type="submission" date="2023-01" db="EMBL/GenBank/DDBJ databases">
        <title>Novel diversity within Roseofilum (Cyanobacteria; Desertifilaceae) from marine benthic mats with descriptions of four novel species.</title>
        <authorList>
            <person name="Wang Y."/>
            <person name="Berthold D.E."/>
            <person name="Hu J."/>
            <person name="Lefler F.W."/>
            <person name="Laughinghouse H.D. IV."/>
        </authorList>
    </citation>
    <scope>NUCLEOTIDE SEQUENCE [LARGE SCALE GENOMIC DNA]</scope>
    <source>
        <strain evidence="3 4">BLCC-M154</strain>
    </source>
</reference>
<dbReference type="EMBL" id="JAQOSP010000123">
    <property type="protein sequence ID" value="MDJ1171687.1"/>
    <property type="molecule type" value="Genomic_DNA"/>
</dbReference>
<dbReference type="Gene3D" id="1.20.1260.10">
    <property type="match status" value="1"/>
</dbReference>
<feature type="region of interest" description="Disordered" evidence="1">
    <location>
        <begin position="210"/>
        <end position="231"/>
    </location>
</feature>
<proteinExistence type="predicted"/>
<dbReference type="Proteomes" id="UP001235303">
    <property type="component" value="Unassembled WGS sequence"/>
</dbReference>
<sequence length="231" mass="26332">MWSLILTLTTNLPNLSPLSTIHPPQTLSEVKPMMHSTPHLVLNPLSDSETEGLLYMREEEKLAHDIYVALYRRWQMRIFDNIAQSETRHMSAVLSVLNRYGINDPIAGKNLGVFTNPDLQQLYNSLVRTGQVSLVEALKVGAEIEELDIADLQERSSQTQNPDLQRLYQNLEQGSHNHLRSFVSTLKRQTGETYQPQHLSTEQYNAIISSAHERGRQGRNQGRKGYRGGER</sequence>
<dbReference type="RefSeq" id="WP_283755440.1">
    <property type="nucleotide sequence ID" value="NZ_JAQOSP010000123.1"/>
</dbReference>
<dbReference type="CDD" id="cd01048">
    <property type="entry name" value="Ferritin_like_AB2"/>
    <property type="match status" value="1"/>
</dbReference>
<gene>
    <name evidence="3" type="ORF">PMG71_19860</name>
</gene>
<evidence type="ECO:0000313" key="4">
    <source>
        <dbReference type="Proteomes" id="UP001235303"/>
    </source>
</evidence>
<dbReference type="InterPro" id="IPR012347">
    <property type="entry name" value="Ferritin-like"/>
</dbReference>
<comment type="caution">
    <text evidence="3">The sequence shown here is derived from an EMBL/GenBank/DDBJ whole genome shotgun (WGS) entry which is preliminary data.</text>
</comment>
<name>A0ABT7AXP6_9CYAN</name>
<feature type="domain" description="DUF2202" evidence="2">
    <location>
        <begin position="49"/>
        <end position="210"/>
    </location>
</feature>
<dbReference type="InterPro" id="IPR009078">
    <property type="entry name" value="Ferritin-like_SF"/>
</dbReference>
<evidence type="ECO:0000313" key="3">
    <source>
        <dbReference type="EMBL" id="MDJ1171687.1"/>
    </source>
</evidence>
<organism evidence="3 4">
    <name type="scientific">Roseofilum acuticapitatum BLCC-M154</name>
    <dbReference type="NCBI Taxonomy" id="3022444"/>
    <lineage>
        <taxon>Bacteria</taxon>
        <taxon>Bacillati</taxon>
        <taxon>Cyanobacteriota</taxon>
        <taxon>Cyanophyceae</taxon>
        <taxon>Desertifilales</taxon>
        <taxon>Desertifilaceae</taxon>
        <taxon>Roseofilum</taxon>
        <taxon>Roseofilum acuticapitatum</taxon>
    </lineage>
</organism>
<keyword evidence="4" id="KW-1185">Reference proteome</keyword>
<accession>A0ABT7AXP6</accession>